<evidence type="ECO:0000313" key="13">
    <source>
        <dbReference type="EMBL" id="GGZ97613.1"/>
    </source>
</evidence>
<keyword evidence="4 8" id="KW-0812">Transmembrane</keyword>
<keyword evidence="14" id="KW-1185">Reference proteome</keyword>
<protein>
    <submittedName>
        <fullName evidence="13">TonB-dependent receptor</fullName>
    </submittedName>
</protein>
<proteinExistence type="inferred from homology"/>
<dbReference type="Gene3D" id="2.40.170.20">
    <property type="entry name" value="TonB-dependent receptor, beta-barrel domain"/>
    <property type="match status" value="1"/>
</dbReference>
<reference evidence="13" key="1">
    <citation type="journal article" date="2014" name="Int. J. Syst. Evol. Microbiol.">
        <title>Complete genome sequence of Corynebacterium casei LMG S-19264T (=DSM 44701T), isolated from a smear-ripened cheese.</title>
        <authorList>
            <consortium name="US DOE Joint Genome Institute (JGI-PGF)"/>
            <person name="Walter F."/>
            <person name="Albersmeier A."/>
            <person name="Kalinowski J."/>
            <person name="Ruckert C."/>
        </authorList>
    </citation>
    <scope>NUCLEOTIDE SEQUENCE</scope>
    <source>
        <strain evidence="13">KCTC 12711</strain>
    </source>
</reference>
<name>A0A918RH55_9GAMM</name>
<organism evidence="13 14">
    <name type="scientific">Arenicella chitinivorans</name>
    <dbReference type="NCBI Taxonomy" id="1329800"/>
    <lineage>
        <taxon>Bacteria</taxon>
        <taxon>Pseudomonadati</taxon>
        <taxon>Pseudomonadota</taxon>
        <taxon>Gammaproteobacteria</taxon>
        <taxon>Arenicellales</taxon>
        <taxon>Arenicellaceae</taxon>
        <taxon>Arenicella</taxon>
    </lineage>
</organism>
<feature type="chain" id="PRO_5037387221" evidence="10">
    <location>
        <begin position="30"/>
        <end position="898"/>
    </location>
</feature>
<keyword evidence="2 8" id="KW-0813">Transport</keyword>
<evidence type="ECO:0000256" key="7">
    <source>
        <dbReference type="ARBA" id="ARBA00023237"/>
    </source>
</evidence>
<evidence type="ECO:0000313" key="14">
    <source>
        <dbReference type="Proteomes" id="UP000614811"/>
    </source>
</evidence>
<dbReference type="Gene3D" id="2.170.130.10">
    <property type="entry name" value="TonB-dependent receptor, plug domain"/>
    <property type="match status" value="1"/>
</dbReference>
<evidence type="ECO:0000256" key="5">
    <source>
        <dbReference type="ARBA" id="ARBA00023077"/>
    </source>
</evidence>
<evidence type="ECO:0000259" key="12">
    <source>
        <dbReference type="Pfam" id="PF07715"/>
    </source>
</evidence>
<dbReference type="EMBL" id="BMXA01000001">
    <property type="protein sequence ID" value="GGZ97613.1"/>
    <property type="molecule type" value="Genomic_DNA"/>
</dbReference>
<dbReference type="InterPro" id="IPR039426">
    <property type="entry name" value="TonB-dep_rcpt-like"/>
</dbReference>
<evidence type="ECO:0000256" key="6">
    <source>
        <dbReference type="ARBA" id="ARBA00023136"/>
    </source>
</evidence>
<dbReference type="GO" id="GO:0009279">
    <property type="term" value="C:cell outer membrane"/>
    <property type="evidence" value="ECO:0007669"/>
    <property type="project" value="UniProtKB-SubCell"/>
</dbReference>
<comment type="caution">
    <text evidence="13">The sequence shown here is derived from an EMBL/GenBank/DDBJ whole genome shotgun (WGS) entry which is preliminary data.</text>
</comment>
<dbReference type="NCBIfam" id="TIGR01782">
    <property type="entry name" value="TonB-Xanth-Caul"/>
    <property type="match status" value="1"/>
</dbReference>
<evidence type="ECO:0000259" key="11">
    <source>
        <dbReference type="Pfam" id="PF00593"/>
    </source>
</evidence>
<evidence type="ECO:0000256" key="9">
    <source>
        <dbReference type="RuleBase" id="RU003357"/>
    </source>
</evidence>
<dbReference type="RefSeq" id="WP_189398180.1">
    <property type="nucleotide sequence ID" value="NZ_BMXA01000001.1"/>
</dbReference>
<reference evidence="13" key="2">
    <citation type="submission" date="2020-09" db="EMBL/GenBank/DDBJ databases">
        <authorList>
            <person name="Sun Q."/>
            <person name="Kim S."/>
        </authorList>
    </citation>
    <scope>NUCLEOTIDE SEQUENCE</scope>
    <source>
        <strain evidence="13">KCTC 12711</strain>
    </source>
</reference>
<dbReference type="AlphaFoldDB" id="A0A918RH55"/>
<dbReference type="Pfam" id="PF07715">
    <property type="entry name" value="Plug"/>
    <property type="match status" value="1"/>
</dbReference>
<sequence length="898" mass="98664">MRYRLNSISRAIALMAGSGLLLGSAPVLAQESSSPEVETLEEVVVTGFRASMQRATELKRNAVNARESIVSEDIGKMPDLNLAEAIQRIPGVAIVRQGGEGRQVSLRGLGAGFTHVTLNGMEVPASTGGLDSSGGVNRGRGFDFNVFSAELFNRIDVNKAARASLEEGGIAGSVDLYTLKPLDRAGFNSSVSAQLGYNDLSEEADPRLTATISNTNEDQTFGYMVSASYTERTTFQDGFGTVRWAQPDRDFAANNELNGVDLREVWFPRLPRQDSFRHSQDRLGLSAGLQFRPNDDLDIGINWVHSEFDSTTNSYNSFAQFRRSGDYGYPAITPNSVVLDSTGQIALAGNFDGVGLRTESRQSLDVTDFDQYTIDFDYQLNDNMSLSGMVGTASSDYQNDIFRVNIQTPTGTNFSYDFTGNPDVAAMDYDIDVTSIDNFEIIDGEQLRRFNVDRQNDTARLDLDWQLSDSSSVKIGAIYNDREVSSVQGDRPSNDPRNLADLSTVFSFTDLGAHGNATELDFLVLDFDKAIPAFGLAPYGVSRGPGSQTWVVQEETTGFYVDYDLDTELAGRGLRFNIGGRYVTTDVTAQGFLASGERNVETNDYSEFLPSLNLAYDLTDNLLLRLGLARTMTRPGLSSLAPSKDITDVNFTVAGGNSQLDPLLSDDINLAAEWYFDDDAVLAFSYFRKDIDSFISSPTTFEPLRAEDRAIVANIYASQPELLDPSLIWRYSSSANTEGTELDGFEIAYQQSFSSLPGLLSNLGIIANYSHVEAETVVVRDGVNTIAPLTGLSEDSYNFTIFYEVDRWGARISLNNRDDYVTRNIGSNGNFSENTTGPTHADLSAFYNLNDNITFTLEVINLTDEEERLFTTGNGSQNLVREINSTGRQYFVGVRANF</sequence>
<keyword evidence="5 9" id="KW-0798">TonB box</keyword>
<dbReference type="Pfam" id="PF00593">
    <property type="entry name" value="TonB_dep_Rec_b-barrel"/>
    <property type="match status" value="1"/>
</dbReference>
<dbReference type="InterPro" id="IPR012910">
    <property type="entry name" value="Plug_dom"/>
</dbReference>
<evidence type="ECO:0000256" key="2">
    <source>
        <dbReference type="ARBA" id="ARBA00022448"/>
    </source>
</evidence>
<comment type="subcellular location">
    <subcellularLocation>
        <location evidence="1 8">Cell outer membrane</location>
        <topology evidence="1 8">Multi-pass membrane protein</topology>
    </subcellularLocation>
</comment>
<dbReference type="PANTHER" id="PTHR40980:SF3">
    <property type="entry name" value="TONB-DEPENDENT RECEPTOR-LIKE BETA-BARREL DOMAIN-CONTAINING PROTEIN"/>
    <property type="match status" value="1"/>
</dbReference>
<evidence type="ECO:0000256" key="4">
    <source>
        <dbReference type="ARBA" id="ARBA00022692"/>
    </source>
</evidence>
<keyword evidence="7 8" id="KW-0998">Cell outer membrane</keyword>
<comment type="similarity">
    <text evidence="8 9">Belongs to the TonB-dependent receptor family.</text>
</comment>
<accession>A0A918RH55</accession>
<dbReference type="SUPFAM" id="SSF56935">
    <property type="entry name" value="Porins"/>
    <property type="match status" value="1"/>
</dbReference>
<dbReference type="PANTHER" id="PTHR40980">
    <property type="entry name" value="PLUG DOMAIN-CONTAINING PROTEIN"/>
    <property type="match status" value="1"/>
</dbReference>
<keyword evidence="13" id="KW-0675">Receptor</keyword>
<dbReference type="InterPro" id="IPR037066">
    <property type="entry name" value="Plug_dom_sf"/>
</dbReference>
<dbReference type="InterPro" id="IPR010104">
    <property type="entry name" value="TonB_rcpt_bac"/>
</dbReference>
<evidence type="ECO:0000256" key="8">
    <source>
        <dbReference type="PROSITE-ProRule" id="PRU01360"/>
    </source>
</evidence>
<evidence type="ECO:0000256" key="10">
    <source>
        <dbReference type="SAM" id="SignalP"/>
    </source>
</evidence>
<dbReference type="PROSITE" id="PS52016">
    <property type="entry name" value="TONB_DEPENDENT_REC_3"/>
    <property type="match status" value="1"/>
</dbReference>
<evidence type="ECO:0000256" key="3">
    <source>
        <dbReference type="ARBA" id="ARBA00022452"/>
    </source>
</evidence>
<keyword evidence="10" id="KW-0732">Signal</keyword>
<keyword evidence="6 8" id="KW-0472">Membrane</keyword>
<dbReference type="Proteomes" id="UP000614811">
    <property type="component" value="Unassembled WGS sequence"/>
</dbReference>
<dbReference type="InterPro" id="IPR000531">
    <property type="entry name" value="Beta-barrel_TonB"/>
</dbReference>
<dbReference type="InterPro" id="IPR036942">
    <property type="entry name" value="Beta-barrel_TonB_sf"/>
</dbReference>
<keyword evidence="3 8" id="KW-1134">Transmembrane beta strand</keyword>
<gene>
    <name evidence="13" type="primary">iroN</name>
    <name evidence="13" type="ORF">GCM10008090_02400</name>
</gene>
<dbReference type="CDD" id="cd01347">
    <property type="entry name" value="ligand_gated_channel"/>
    <property type="match status" value="1"/>
</dbReference>
<evidence type="ECO:0000256" key="1">
    <source>
        <dbReference type="ARBA" id="ARBA00004571"/>
    </source>
</evidence>
<feature type="domain" description="TonB-dependent receptor plug" evidence="12">
    <location>
        <begin position="60"/>
        <end position="172"/>
    </location>
</feature>
<feature type="signal peptide" evidence="10">
    <location>
        <begin position="1"/>
        <end position="29"/>
    </location>
</feature>
<feature type="domain" description="TonB-dependent receptor-like beta-barrel" evidence="11">
    <location>
        <begin position="406"/>
        <end position="862"/>
    </location>
</feature>